<dbReference type="PROSITE" id="PS00908">
    <property type="entry name" value="MR_MLE_1"/>
    <property type="match status" value="1"/>
</dbReference>
<dbReference type="InterPro" id="IPR029017">
    <property type="entry name" value="Enolase-like_N"/>
</dbReference>
<comment type="caution">
    <text evidence="5">The sequence shown here is derived from an EMBL/GenBank/DDBJ whole genome shotgun (WGS) entry which is preliminary data.</text>
</comment>
<dbReference type="GO" id="GO:0000287">
    <property type="term" value="F:magnesium ion binding"/>
    <property type="evidence" value="ECO:0007669"/>
    <property type="project" value="TreeGrafter"/>
</dbReference>
<dbReference type="Pfam" id="PF13378">
    <property type="entry name" value="MR_MLE_C"/>
    <property type="match status" value="1"/>
</dbReference>
<keyword evidence="3" id="KW-0460">Magnesium</keyword>
<dbReference type="GO" id="GO:0009063">
    <property type="term" value="P:amino acid catabolic process"/>
    <property type="evidence" value="ECO:0007669"/>
    <property type="project" value="InterPro"/>
</dbReference>
<evidence type="ECO:0000256" key="3">
    <source>
        <dbReference type="ARBA" id="ARBA00022842"/>
    </source>
</evidence>
<evidence type="ECO:0000256" key="1">
    <source>
        <dbReference type="ARBA" id="ARBA00001946"/>
    </source>
</evidence>
<evidence type="ECO:0000256" key="2">
    <source>
        <dbReference type="ARBA" id="ARBA00022723"/>
    </source>
</evidence>
<dbReference type="SMART" id="SM00922">
    <property type="entry name" value="MR_MLE"/>
    <property type="match status" value="1"/>
</dbReference>
<evidence type="ECO:0000313" key="6">
    <source>
        <dbReference type="Proteomes" id="UP001174909"/>
    </source>
</evidence>
<dbReference type="GO" id="GO:0016836">
    <property type="term" value="F:hydro-lyase activity"/>
    <property type="evidence" value="ECO:0007669"/>
    <property type="project" value="TreeGrafter"/>
</dbReference>
<evidence type="ECO:0000313" key="5">
    <source>
        <dbReference type="EMBL" id="CAI8010099.1"/>
    </source>
</evidence>
<dbReference type="SUPFAM" id="SSF54826">
    <property type="entry name" value="Enolase N-terminal domain-like"/>
    <property type="match status" value="1"/>
</dbReference>
<dbReference type="Gene3D" id="3.30.390.10">
    <property type="entry name" value="Enolase-like, N-terminal domain"/>
    <property type="match status" value="1"/>
</dbReference>
<proteinExistence type="predicted"/>
<dbReference type="InterPro" id="IPR046945">
    <property type="entry name" value="RHMD-like"/>
</dbReference>
<dbReference type="Pfam" id="PF02746">
    <property type="entry name" value="MR_MLE_N"/>
    <property type="match status" value="1"/>
</dbReference>
<gene>
    <name evidence="5" type="ORF">GBAR_LOCUS6685</name>
</gene>
<dbReference type="InterPro" id="IPR013341">
    <property type="entry name" value="Mandelate_racemase_N_dom"/>
</dbReference>
<dbReference type="EMBL" id="CASHTH010001009">
    <property type="protein sequence ID" value="CAI8010099.1"/>
    <property type="molecule type" value="Genomic_DNA"/>
</dbReference>
<dbReference type="CDD" id="cd03316">
    <property type="entry name" value="MR_like"/>
    <property type="match status" value="1"/>
</dbReference>
<dbReference type="GO" id="GO:0016052">
    <property type="term" value="P:carbohydrate catabolic process"/>
    <property type="evidence" value="ECO:0007669"/>
    <property type="project" value="TreeGrafter"/>
</dbReference>
<accession>A0AA35RF78</accession>
<organism evidence="5 6">
    <name type="scientific">Geodia barretti</name>
    <name type="common">Barrett's horny sponge</name>
    <dbReference type="NCBI Taxonomy" id="519541"/>
    <lineage>
        <taxon>Eukaryota</taxon>
        <taxon>Metazoa</taxon>
        <taxon>Porifera</taxon>
        <taxon>Demospongiae</taxon>
        <taxon>Heteroscleromorpha</taxon>
        <taxon>Tetractinellida</taxon>
        <taxon>Astrophorina</taxon>
        <taxon>Geodiidae</taxon>
        <taxon>Geodia</taxon>
    </lineage>
</organism>
<comment type="cofactor">
    <cofactor evidence="1">
        <name>Mg(2+)</name>
        <dbReference type="ChEBI" id="CHEBI:18420"/>
    </cofactor>
</comment>
<name>A0AA35RF78_GEOBA</name>
<protein>
    <submittedName>
        <fullName evidence="5">D-galactarolactone cycloisomerase</fullName>
    </submittedName>
</protein>
<dbReference type="SUPFAM" id="SSF51604">
    <property type="entry name" value="Enolase C-terminal domain-like"/>
    <property type="match status" value="1"/>
</dbReference>
<feature type="domain" description="Mandelate racemase/muconate lactonizing enzyme C-terminal" evidence="4">
    <location>
        <begin position="130"/>
        <end position="226"/>
    </location>
</feature>
<dbReference type="Proteomes" id="UP001174909">
    <property type="component" value="Unassembled WGS sequence"/>
</dbReference>
<dbReference type="PANTHER" id="PTHR13794">
    <property type="entry name" value="ENOLASE SUPERFAMILY, MANDELATE RACEMASE"/>
    <property type="match status" value="1"/>
</dbReference>
<dbReference type="InterPro" id="IPR018110">
    <property type="entry name" value="Mandel_Rmase/mucon_lact_enz_CS"/>
</dbReference>
<keyword evidence="6" id="KW-1185">Reference proteome</keyword>
<dbReference type="InterPro" id="IPR036849">
    <property type="entry name" value="Enolase-like_C_sf"/>
</dbReference>
<dbReference type="InterPro" id="IPR013342">
    <property type="entry name" value="Mandelate_racemase_C"/>
</dbReference>
<keyword evidence="2" id="KW-0479">Metal-binding</keyword>
<dbReference type="SFLD" id="SFLDG00179">
    <property type="entry name" value="mandelate_racemase"/>
    <property type="match status" value="1"/>
</dbReference>
<dbReference type="AlphaFoldDB" id="A0AA35RF78"/>
<dbReference type="Gene3D" id="3.20.20.120">
    <property type="entry name" value="Enolase-like C-terminal domain"/>
    <property type="match status" value="1"/>
</dbReference>
<dbReference type="SFLD" id="SFLDS00001">
    <property type="entry name" value="Enolase"/>
    <property type="match status" value="1"/>
</dbReference>
<dbReference type="PANTHER" id="PTHR13794:SF58">
    <property type="entry name" value="MITOCHONDRIAL ENOLASE SUPERFAMILY MEMBER 1"/>
    <property type="match status" value="1"/>
</dbReference>
<sequence length="334" mass="36710">MKITDVKTYNLRYPLVEPFANSRGWTNARTAVVVEIRTDAGITGWGEGVSVPSASAVEAHLIGQSPFETERIWEAMRGDIGALSGIDIALWDIMGKALDMPIYQLLGGAFQLKIPAYASGLFKKDKPDITQALMDEAKGYVEAGFPAVKMKIGFGEAYDVENVAAVRRAIGDDTLFAVDANCGYDVGTAIDVGQKLLDYDLFWYEEPITSDDVAGYREIRHALKVRIAGGEMLKGRWAFRDLLQERGLDIVQPDLSIAGGFTECRKIAAMASANYVRVLPHMWGGSIRLAATLHWQATLPDAPQALNPIPSLLEFDMTENRLRTALAQQPIKCR</sequence>
<evidence type="ECO:0000259" key="4">
    <source>
        <dbReference type="SMART" id="SM00922"/>
    </source>
</evidence>
<reference evidence="5" key="1">
    <citation type="submission" date="2023-03" db="EMBL/GenBank/DDBJ databases">
        <authorList>
            <person name="Steffen K."/>
            <person name="Cardenas P."/>
        </authorList>
    </citation>
    <scope>NUCLEOTIDE SEQUENCE</scope>
</reference>
<dbReference type="InterPro" id="IPR029065">
    <property type="entry name" value="Enolase_C-like"/>
</dbReference>